<reference evidence="2" key="1">
    <citation type="journal article" date="2019" name="Int. J. Syst. Evol. Microbiol.">
        <title>The Global Catalogue of Microorganisms (GCM) 10K type strain sequencing project: providing services to taxonomists for standard genome sequencing and annotation.</title>
        <authorList>
            <consortium name="The Broad Institute Genomics Platform"/>
            <consortium name="The Broad Institute Genome Sequencing Center for Infectious Disease"/>
            <person name="Wu L."/>
            <person name="Ma J."/>
        </authorList>
    </citation>
    <scope>NUCLEOTIDE SEQUENCE [LARGE SCALE GENOMIC DNA]</scope>
    <source>
        <strain evidence="2">JCM 9687</strain>
    </source>
</reference>
<dbReference type="RefSeq" id="WP_344926907.1">
    <property type="nucleotide sequence ID" value="NZ_BAAAYK010000038.1"/>
</dbReference>
<organism evidence="1 2">
    <name type="scientific">Saccharopolyspora gregorii</name>
    <dbReference type="NCBI Taxonomy" id="33914"/>
    <lineage>
        <taxon>Bacteria</taxon>
        <taxon>Bacillati</taxon>
        <taxon>Actinomycetota</taxon>
        <taxon>Actinomycetes</taxon>
        <taxon>Pseudonocardiales</taxon>
        <taxon>Pseudonocardiaceae</taxon>
        <taxon>Saccharopolyspora</taxon>
    </lineage>
</organism>
<comment type="caution">
    <text evidence="1">The sequence shown here is derived from an EMBL/GenBank/DDBJ whole genome shotgun (WGS) entry which is preliminary data.</text>
</comment>
<protein>
    <submittedName>
        <fullName evidence="1">Uncharacterized protein</fullName>
    </submittedName>
</protein>
<keyword evidence="2" id="KW-1185">Reference proteome</keyword>
<proteinExistence type="predicted"/>
<dbReference type="EMBL" id="BAAAYK010000038">
    <property type="protein sequence ID" value="GAA3357945.1"/>
    <property type="molecule type" value="Genomic_DNA"/>
</dbReference>
<gene>
    <name evidence="1" type="ORF">GCM10020366_28020</name>
</gene>
<sequence>MSEDDCTISLETLRQVFNEALDNLEERVGDVVELEEDFFWSIPREARYDPYNAPATERLTLGQLTSSWNTLKRMHATGEHMNEHTLVWAAEILQALGQAKR</sequence>
<name>A0ABP6RRA1_9PSEU</name>
<accession>A0ABP6RRA1</accession>
<dbReference type="Proteomes" id="UP001500483">
    <property type="component" value="Unassembled WGS sequence"/>
</dbReference>
<evidence type="ECO:0000313" key="1">
    <source>
        <dbReference type="EMBL" id="GAA3357945.1"/>
    </source>
</evidence>
<evidence type="ECO:0000313" key="2">
    <source>
        <dbReference type="Proteomes" id="UP001500483"/>
    </source>
</evidence>